<sequence>MKYSLLMFWLVILTSPSLAQGLSGTIDLHLTIVPSCQVQLPNKNEHVVNDPKMNYPIIQCDRGNGLVTEPRISHSLIASNGPYVSKNSADQMARLITVEW</sequence>
<feature type="signal peptide" evidence="1">
    <location>
        <begin position="1"/>
        <end position="19"/>
    </location>
</feature>
<protein>
    <submittedName>
        <fullName evidence="2">Uncharacterized protein</fullName>
    </submittedName>
</protein>
<dbReference type="EMBL" id="NHOG01000016">
    <property type="protein sequence ID" value="OVZ79714.1"/>
    <property type="molecule type" value="Genomic_DNA"/>
</dbReference>
<reference evidence="2 3" key="1">
    <citation type="submission" date="2017-05" db="EMBL/GenBank/DDBJ databases">
        <title>Whole genome sequencing of Yersinia kristensenii.</title>
        <authorList>
            <person name="Campioni F."/>
        </authorList>
    </citation>
    <scope>NUCLEOTIDE SEQUENCE [LARGE SCALE GENOMIC DNA]</scope>
    <source>
        <strain evidence="2 3">CFSAN060538</strain>
    </source>
</reference>
<proteinExistence type="predicted"/>
<evidence type="ECO:0000313" key="2">
    <source>
        <dbReference type="EMBL" id="OVZ79714.1"/>
    </source>
</evidence>
<dbReference type="RefSeq" id="WP_087795472.1">
    <property type="nucleotide sequence ID" value="NZ_CAWNET010000008.1"/>
</dbReference>
<evidence type="ECO:0000313" key="3">
    <source>
        <dbReference type="Proteomes" id="UP000195840"/>
    </source>
</evidence>
<comment type="caution">
    <text evidence="2">The sequence shown here is derived from an EMBL/GenBank/DDBJ whole genome shotgun (WGS) entry which is preliminary data.</text>
</comment>
<organism evidence="2 3">
    <name type="scientific">Yersinia kristensenii</name>
    <dbReference type="NCBI Taxonomy" id="28152"/>
    <lineage>
        <taxon>Bacteria</taxon>
        <taxon>Pseudomonadati</taxon>
        <taxon>Pseudomonadota</taxon>
        <taxon>Gammaproteobacteria</taxon>
        <taxon>Enterobacterales</taxon>
        <taxon>Yersiniaceae</taxon>
        <taxon>Yersinia</taxon>
    </lineage>
</organism>
<evidence type="ECO:0000256" key="1">
    <source>
        <dbReference type="SAM" id="SignalP"/>
    </source>
</evidence>
<name>A0AB73NII8_YERKR</name>
<feature type="chain" id="PRO_5044499852" evidence="1">
    <location>
        <begin position="20"/>
        <end position="100"/>
    </location>
</feature>
<keyword evidence="1" id="KW-0732">Signal</keyword>
<dbReference type="AlphaFoldDB" id="A0AB73NII8"/>
<keyword evidence="3" id="KW-1185">Reference proteome</keyword>
<gene>
    <name evidence="2" type="ORF">CBW52_14215</name>
</gene>
<dbReference type="Proteomes" id="UP000195840">
    <property type="component" value="Unassembled WGS sequence"/>
</dbReference>
<accession>A0AB73NII8</accession>